<dbReference type="AlphaFoldDB" id="A0A4R1F317"/>
<dbReference type="EMBL" id="SMFQ01000002">
    <property type="protein sequence ID" value="TCJ88597.1"/>
    <property type="molecule type" value="Genomic_DNA"/>
</dbReference>
<evidence type="ECO:0000256" key="4">
    <source>
        <dbReference type="ARBA" id="ARBA00022989"/>
    </source>
</evidence>
<keyword evidence="2" id="KW-1003">Cell membrane</keyword>
<dbReference type="Proteomes" id="UP000294887">
    <property type="component" value="Unassembled WGS sequence"/>
</dbReference>
<comment type="caution">
    <text evidence="7">The sequence shown here is derived from an EMBL/GenBank/DDBJ whole genome shotgun (WGS) entry which is preliminary data.</text>
</comment>
<accession>A0A4R1F317</accession>
<dbReference type="Pfam" id="PF01810">
    <property type="entry name" value="LysE"/>
    <property type="match status" value="1"/>
</dbReference>
<gene>
    <name evidence="7" type="ORF">EV695_0455</name>
</gene>
<evidence type="ECO:0000256" key="3">
    <source>
        <dbReference type="ARBA" id="ARBA00022692"/>
    </source>
</evidence>
<evidence type="ECO:0000256" key="5">
    <source>
        <dbReference type="ARBA" id="ARBA00023136"/>
    </source>
</evidence>
<name>A0A4R1F317_9GAMM</name>
<evidence type="ECO:0000256" key="2">
    <source>
        <dbReference type="ARBA" id="ARBA00022475"/>
    </source>
</evidence>
<keyword evidence="5 6" id="KW-0472">Membrane</keyword>
<feature type="transmembrane region" description="Helical" evidence="6">
    <location>
        <begin position="111"/>
        <end position="134"/>
    </location>
</feature>
<evidence type="ECO:0000313" key="7">
    <source>
        <dbReference type="EMBL" id="TCJ88597.1"/>
    </source>
</evidence>
<dbReference type="InterPro" id="IPR001123">
    <property type="entry name" value="LeuE-type"/>
</dbReference>
<reference evidence="7 8" key="1">
    <citation type="submission" date="2019-03" db="EMBL/GenBank/DDBJ databases">
        <title>Genomic Encyclopedia of Type Strains, Phase IV (KMG-IV): sequencing the most valuable type-strain genomes for metagenomic binning, comparative biology and taxonomic classification.</title>
        <authorList>
            <person name="Goeker M."/>
        </authorList>
    </citation>
    <scope>NUCLEOTIDE SEQUENCE [LARGE SCALE GENOMIC DNA]</scope>
    <source>
        <strain evidence="7 8">DSM 24830</strain>
    </source>
</reference>
<sequence length="206" mass="22552">MSIFFTGLILGASLIIAIGAQNAYVLKQGLIKRHIFIICLICALSDAILIVIGTSGLGKFVHNHPDWLKIITWLGATYLIIFGLMSLRSAFKSETLEIAAADGNSQNLRKVVTTVLALTFLNPHVYLDTVLLIGSIASPYSSEQRLYFTVGAVCASFIWFFSLGYGARLLAPVFAKPNAWKFLNILIGLVMFSIAYQLITTDFAVI</sequence>
<dbReference type="RefSeq" id="WP_131904282.1">
    <property type="nucleotide sequence ID" value="NZ_BAAAFU010000008.1"/>
</dbReference>
<dbReference type="PANTHER" id="PTHR30086">
    <property type="entry name" value="ARGININE EXPORTER PROTEIN ARGO"/>
    <property type="match status" value="1"/>
</dbReference>
<dbReference type="GO" id="GO:0005886">
    <property type="term" value="C:plasma membrane"/>
    <property type="evidence" value="ECO:0007669"/>
    <property type="project" value="UniProtKB-SubCell"/>
</dbReference>
<evidence type="ECO:0000313" key="8">
    <source>
        <dbReference type="Proteomes" id="UP000294887"/>
    </source>
</evidence>
<organism evidence="7 8">
    <name type="scientific">Cocleimonas flava</name>
    <dbReference type="NCBI Taxonomy" id="634765"/>
    <lineage>
        <taxon>Bacteria</taxon>
        <taxon>Pseudomonadati</taxon>
        <taxon>Pseudomonadota</taxon>
        <taxon>Gammaproteobacteria</taxon>
        <taxon>Thiotrichales</taxon>
        <taxon>Thiotrichaceae</taxon>
        <taxon>Cocleimonas</taxon>
    </lineage>
</organism>
<feature type="transmembrane region" description="Helical" evidence="6">
    <location>
        <begin position="146"/>
        <end position="167"/>
    </location>
</feature>
<feature type="transmembrane region" description="Helical" evidence="6">
    <location>
        <begin position="70"/>
        <end position="91"/>
    </location>
</feature>
<feature type="transmembrane region" description="Helical" evidence="6">
    <location>
        <begin position="35"/>
        <end position="58"/>
    </location>
</feature>
<dbReference type="OrthoDB" id="5638726at2"/>
<comment type="subcellular location">
    <subcellularLocation>
        <location evidence="1">Cell membrane</location>
        <topology evidence="1">Multi-pass membrane protein</topology>
    </subcellularLocation>
</comment>
<dbReference type="GO" id="GO:0015171">
    <property type="term" value="F:amino acid transmembrane transporter activity"/>
    <property type="evidence" value="ECO:0007669"/>
    <property type="project" value="TreeGrafter"/>
</dbReference>
<protein>
    <submittedName>
        <fullName evidence="7">L-lysine exporter family protein LysE/ArgO</fullName>
    </submittedName>
</protein>
<evidence type="ECO:0000256" key="1">
    <source>
        <dbReference type="ARBA" id="ARBA00004651"/>
    </source>
</evidence>
<dbReference type="PANTHER" id="PTHR30086:SF20">
    <property type="entry name" value="ARGININE EXPORTER PROTEIN ARGO-RELATED"/>
    <property type="match status" value="1"/>
</dbReference>
<keyword evidence="8" id="KW-1185">Reference proteome</keyword>
<keyword evidence="4 6" id="KW-1133">Transmembrane helix</keyword>
<keyword evidence="3 6" id="KW-0812">Transmembrane</keyword>
<evidence type="ECO:0000256" key="6">
    <source>
        <dbReference type="SAM" id="Phobius"/>
    </source>
</evidence>
<feature type="transmembrane region" description="Helical" evidence="6">
    <location>
        <begin position="179"/>
        <end position="199"/>
    </location>
</feature>
<proteinExistence type="predicted"/>